<protein>
    <submittedName>
        <fullName evidence="2">Uncharacterized protein</fullName>
    </submittedName>
</protein>
<dbReference type="Proteomes" id="UP001164746">
    <property type="component" value="Chromosome 12"/>
</dbReference>
<organism evidence="2 3">
    <name type="scientific">Mya arenaria</name>
    <name type="common">Soft-shell clam</name>
    <dbReference type="NCBI Taxonomy" id="6604"/>
    <lineage>
        <taxon>Eukaryota</taxon>
        <taxon>Metazoa</taxon>
        <taxon>Spiralia</taxon>
        <taxon>Lophotrochozoa</taxon>
        <taxon>Mollusca</taxon>
        <taxon>Bivalvia</taxon>
        <taxon>Autobranchia</taxon>
        <taxon>Heteroconchia</taxon>
        <taxon>Euheterodonta</taxon>
        <taxon>Imparidentia</taxon>
        <taxon>Neoheterodontei</taxon>
        <taxon>Myida</taxon>
        <taxon>Myoidea</taxon>
        <taxon>Myidae</taxon>
        <taxon>Mya</taxon>
    </lineage>
</organism>
<proteinExistence type="predicted"/>
<dbReference type="PANTHER" id="PTHR46601">
    <property type="entry name" value="ULP_PROTEASE DOMAIN-CONTAINING PROTEIN"/>
    <property type="match status" value="1"/>
</dbReference>
<gene>
    <name evidence="2" type="ORF">MAR_014669</name>
</gene>
<keyword evidence="1" id="KW-0175">Coiled coil</keyword>
<feature type="coiled-coil region" evidence="1">
    <location>
        <begin position="192"/>
        <end position="219"/>
    </location>
</feature>
<reference evidence="2" key="1">
    <citation type="submission" date="2022-11" db="EMBL/GenBank/DDBJ databases">
        <title>Centuries of genome instability and evolution in soft-shell clam transmissible cancer (bioRxiv).</title>
        <authorList>
            <person name="Hart S.F.M."/>
            <person name="Yonemitsu M.A."/>
            <person name="Giersch R.M."/>
            <person name="Beal B.F."/>
            <person name="Arriagada G."/>
            <person name="Davis B.W."/>
            <person name="Ostrander E.A."/>
            <person name="Goff S.P."/>
            <person name="Metzger M.J."/>
        </authorList>
    </citation>
    <scope>NUCLEOTIDE SEQUENCE</scope>
    <source>
        <strain evidence="2">MELC-2E11</strain>
        <tissue evidence="2">Siphon/mantle</tissue>
    </source>
</reference>
<sequence>MPEETLEVKDPEHILAEYNRCEKSIAIIEKLYYTYLRYRPTEEERPNWSKELLDTRDRLSTERDTIYLLRKQIKERADKQNAIDACRKGKTVQRLKDNPAKYSEYLKWEHERYEKRKGNRIIKLVAEITSREKRTTRKAWRQRKLDQRIRETMANIVINETPPASPVARLGRIKKAGKKRIRREKAKSYRTIQKLTVKLSQETRRAEQFRKQLQRQTLKGQNVNSATRKTLLFHNVLIERIRQKYIDAKTNHEKRAIDETIRNKLFKKYKMQGVAQKTFGVTIKRLGANRKRPSLNGKRDKVLRNMKMSVEVFLSRDDNSRIKAGKRSTKTHKMVKKQIRLLTDTMKNLHLKYLSLKNAEKKMSYSLFCRLRSFYIRTPKPSDRESCLCKRHDDVQYKVAKLKQLALIDETDLYDVCDIKNKDCMYRLCNTCKCKQVPIKEFYEGKIVFWYEWKTQRVERKCDDGTCKTVTVTVKQQESGSIETLVQEFQEELEKCCKHLYNIRHQYMAIRGLKEKLTEKDLLLHIDFSENYACKYHEEIQSMHFGVSQKQVSIHTGVISREENYKGPEDCCWNNETSSEEVQFDDSFLGQYCVVLYDGKPFPGIVQEVSDQEVEVNVMQSVGMNIYFWPGMQDVLWYSAENFLNLIPPLTKVGTRHNQIEPSIWEEIRGHVDL</sequence>
<keyword evidence="3" id="KW-1185">Reference proteome</keyword>
<evidence type="ECO:0000313" key="3">
    <source>
        <dbReference type="Proteomes" id="UP001164746"/>
    </source>
</evidence>
<accession>A0ABY7FEW9</accession>
<dbReference type="EMBL" id="CP111023">
    <property type="protein sequence ID" value="WAR20695.1"/>
    <property type="molecule type" value="Genomic_DNA"/>
</dbReference>
<name>A0ABY7FEW9_MYAAR</name>
<evidence type="ECO:0000313" key="2">
    <source>
        <dbReference type="EMBL" id="WAR20695.1"/>
    </source>
</evidence>
<evidence type="ECO:0000256" key="1">
    <source>
        <dbReference type="SAM" id="Coils"/>
    </source>
</evidence>
<dbReference type="PANTHER" id="PTHR46601:SF2">
    <property type="entry name" value="UBIQUITIN-LIKE PROTEASE FAMILY PROFILE DOMAIN-CONTAINING PROTEIN"/>
    <property type="match status" value="1"/>
</dbReference>